<keyword evidence="2" id="KW-1003">Cell membrane</keyword>
<dbReference type="Proteomes" id="UP000316727">
    <property type="component" value="Unassembled WGS sequence"/>
</dbReference>
<name>A0A501W419_9BACT</name>
<dbReference type="InterPro" id="IPR050250">
    <property type="entry name" value="Macrolide_Exporter_MacB"/>
</dbReference>
<keyword evidence="5 7" id="KW-0472">Membrane</keyword>
<feature type="transmembrane region" description="Helical" evidence="7">
    <location>
        <begin position="267"/>
        <end position="295"/>
    </location>
</feature>
<keyword evidence="3 7" id="KW-0812">Transmembrane</keyword>
<dbReference type="InterPro" id="IPR025857">
    <property type="entry name" value="MacB_PCD"/>
</dbReference>
<dbReference type="OrthoDB" id="8769057at2"/>
<evidence type="ECO:0000259" key="8">
    <source>
        <dbReference type="Pfam" id="PF02687"/>
    </source>
</evidence>
<comment type="similarity">
    <text evidence="6">Belongs to the ABC-4 integral membrane protein family.</text>
</comment>
<dbReference type="GO" id="GO:0005886">
    <property type="term" value="C:plasma membrane"/>
    <property type="evidence" value="ECO:0007669"/>
    <property type="project" value="UniProtKB-SubCell"/>
</dbReference>
<gene>
    <name evidence="10" type="ORF">FJM65_15525</name>
</gene>
<feature type="transmembrane region" description="Helical" evidence="7">
    <location>
        <begin position="316"/>
        <end position="342"/>
    </location>
</feature>
<dbReference type="InterPro" id="IPR003838">
    <property type="entry name" value="ABC3_permease_C"/>
</dbReference>
<accession>A0A501W419</accession>
<dbReference type="Pfam" id="PF12704">
    <property type="entry name" value="MacB_PCD"/>
    <property type="match status" value="1"/>
</dbReference>
<keyword evidence="4 7" id="KW-1133">Transmembrane helix</keyword>
<evidence type="ECO:0000256" key="6">
    <source>
        <dbReference type="ARBA" id="ARBA00038076"/>
    </source>
</evidence>
<sequence>MIRHLFKLIWNRKKSNFLLITEIFFCFLVLFGVLSLVTYNVRNYTKPLGFEHEDVWLVTMRPSTDSTAENRQQLEQVLQRVQAFPEVQHVSLTSSNAPFAFSQMMDNLSYGNVKDVQTDVYDVQDDYADVMQLEVSEGRWFGPQDDASHHRPIVINKLLKEKLFGQEEAVGKLIPISDTSNYVVVGVTDYFRASSEFAAESPALFNRINMQKKPDFFWNELLVRVKPGTGVAFEEKMVRQITSIGKNWTVEVSTLEKMRQNKAKLTLAPMIALGFICGFLILNVALGLFGVLWHNISRRNGEIGLRRALGAASSQIYWQFIGEVLVLATFGLLLGVFFAVQFPLLQVFQIESEVYFIALLSAVGIIYLLTAVCAFYPSRQAAGIHPAMALHEE</sequence>
<comment type="subcellular location">
    <subcellularLocation>
        <location evidence="1">Cell membrane</location>
        <topology evidence="1">Multi-pass membrane protein</topology>
    </subcellularLocation>
</comment>
<evidence type="ECO:0000256" key="7">
    <source>
        <dbReference type="SAM" id="Phobius"/>
    </source>
</evidence>
<feature type="domain" description="ABC3 transporter permease C-terminal" evidence="8">
    <location>
        <begin position="275"/>
        <end position="386"/>
    </location>
</feature>
<comment type="caution">
    <text evidence="10">The sequence shown here is derived from an EMBL/GenBank/DDBJ whole genome shotgun (WGS) entry which is preliminary data.</text>
</comment>
<organism evidence="10 11">
    <name type="scientific">Pontibacter mangrovi</name>
    <dbReference type="NCBI Taxonomy" id="2589816"/>
    <lineage>
        <taxon>Bacteria</taxon>
        <taxon>Pseudomonadati</taxon>
        <taxon>Bacteroidota</taxon>
        <taxon>Cytophagia</taxon>
        <taxon>Cytophagales</taxon>
        <taxon>Hymenobacteraceae</taxon>
        <taxon>Pontibacter</taxon>
    </lineage>
</organism>
<dbReference type="Pfam" id="PF02687">
    <property type="entry name" value="FtsX"/>
    <property type="match status" value="1"/>
</dbReference>
<evidence type="ECO:0000256" key="5">
    <source>
        <dbReference type="ARBA" id="ARBA00023136"/>
    </source>
</evidence>
<dbReference type="PANTHER" id="PTHR30572">
    <property type="entry name" value="MEMBRANE COMPONENT OF TRANSPORTER-RELATED"/>
    <property type="match status" value="1"/>
</dbReference>
<dbReference type="AlphaFoldDB" id="A0A501W419"/>
<keyword evidence="11" id="KW-1185">Reference proteome</keyword>
<feature type="domain" description="MacB-like periplasmic core" evidence="9">
    <location>
        <begin position="29"/>
        <end position="231"/>
    </location>
</feature>
<evidence type="ECO:0000256" key="3">
    <source>
        <dbReference type="ARBA" id="ARBA00022692"/>
    </source>
</evidence>
<feature type="transmembrane region" description="Helical" evidence="7">
    <location>
        <begin position="354"/>
        <end position="376"/>
    </location>
</feature>
<evidence type="ECO:0000256" key="2">
    <source>
        <dbReference type="ARBA" id="ARBA00022475"/>
    </source>
</evidence>
<dbReference type="EMBL" id="VFRQ01000008">
    <property type="protein sequence ID" value="TPE43050.1"/>
    <property type="molecule type" value="Genomic_DNA"/>
</dbReference>
<evidence type="ECO:0000256" key="1">
    <source>
        <dbReference type="ARBA" id="ARBA00004651"/>
    </source>
</evidence>
<evidence type="ECO:0000313" key="11">
    <source>
        <dbReference type="Proteomes" id="UP000316727"/>
    </source>
</evidence>
<evidence type="ECO:0000256" key="4">
    <source>
        <dbReference type="ARBA" id="ARBA00022989"/>
    </source>
</evidence>
<reference evidence="10 11" key="1">
    <citation type="submission" date="2019-06" db="EMBL/GenBank/DDBJ databases">
        <title>A novel bacterium of genus Pontibacter, isolated from marine sediment.</title>
        <authorList>
            <person name="Huang H."/>
            <person name="Mo K."/>
            <person name="Hu Y."/>
        </authorList>
    </citation>
    <scope>NUCLEOTIDE SEQUENCE [LARGE SCALE GENOMIC DNA]</scope>
    <source>
        <strain evidence="10 11">HB172049</strain>
    </source>
</reference>
<evidence type="ECO:0000259" key="9">
    <source>
        <dbReference type="Pfam" id="PF12704"/>
    </source>
</evidence>
<dbReference type="RefSeq" id="WP_140622463.1">
    <property type="nucleotide sequence ID" value="NZ_VFRQ01000008.1"/>
</dbReference>
<proteinExistence type="inferred from homology"/>
<dbReference type="PANTHER" id="PTHR30572:SF4">
    <property type="entry name" value="ABC TRANSPORTER PERMEASE YTRF"/>
    <property type="match status" value="1"/>
</dbReference>
<evidence type="ECO:0000313" key="10">
    <source>
        <dbReference type="EMBL" id="TPE43050.1"/>
    </source>
</evidence>
<dbReference type="GO" id="GO:0022857">
    <property type="term" value="F:transmembrane transporter activity"/>
    <property type="evidence" value="ECO:0007669"/>
    <property type="project" value="TreeGrafter"/>
</dbReference>
<protein>
    <submittedName>
        <fullName evidence="10">FtsX-like permease family protein</fullName>
    </submittedName>
</protein>
<feature type="transmembrane region" description="Helical" evidence="7">
    <location>
        <begin position="16"/>
        <end position="39"/>
    </location>
</feature>